<dbReference type="Proteomes" id="UP000298416">
    <property type="component" value="Unassembled WGS sequence"/>
</dbReference>
<dbReference type="PANTHER" id="PTHR10209:SF859">
    <property type="entry name" value="OS03G0690500 PROTEIN"/>
    <property type="match status" value="1"/>
</dbReference>
<dbReference type="GO" id="GO:0046872">
    <property type="term" value="F:metal ion binding"/>
    <property type="evidence" value="ECO:0007669"/>
    <property type="project" value="UniProtKB-KW"/>
</dbReference>
<sequence>MSDYDRISELQAFDDTKAGVKGLVEAGATKIPRIFVHEQYMKEEKTTSDASVPVVDLGCLEKDRRGVIDQVRSACREWGFFKILNHGIPADLMNKVMEVVKEFFEMDGEEKKQYYTRDIKRKVGFNSNFDLFRVPYANWRDTLYLVMAPNPPHPHELPQLCRDAMLEYSKQAKNVGILLFELLSEALGLDRNHLIDMDCAEAQFVGCNYYPACPEPDMALGFSSHTDSGFLTLLLQDDIGGLQILHNHCWVDVPPSPGTLLVNVGDLMEVRYLISNGAFKSVYHRALARSIGPRVSVALVFRMHVEESNGSKVYGPIKELLSEENPPVYRAAKGEEIIACRYAKGMEANTPLLSYFKLN</sequence>
<keyword evidence="9" id="KW-1185">Reference proteome</keyword>
<evidence type="ECO:0000259" key="7">
    <source>
        <dbReference type="PROSITE" id="PS51471"/>
    </source>
</evidence>
<accession>A0A8X9A0B6</accession>
<protein>
    <recommendedName>
        <fullName evidence="7">Fe2OG dioxygenase domain-containing protein</fullName>
    </recommendedName>
</protein>
<reference evidence="8" key="2">
    <citation type="submission" date="2020-08" db="EMBL/GenBank/DDBJ databases">
        <title>Plant Genome Project.</title>
        <authorList>
            <person name="Zhang R.-G."/>
        </authorList>
    </citation>
    <scope>NUCLEOTIDE SEQUENCE</scope>
    <source>
        <strain evidence="8">Huo1</strain>
        <tissue evidence="8">Leaf</tissue>
    </source>
</reference>
<evidence type="ECO:0000256" key="1">
    <source>
        <dbReference type="ARBA" id="ARBA00008056"/>
    </source>
</evidence>
<dbReference type="FunFam" id="2.60.120.330:FF:000005">
    <property type="entry name" value="1-aminocyclopropane-1-carboxylate oxidase homolog 1"/>
    <property type="match status" value="1"/>
</dbReference>
<dbReference type="SUPFAM" id="SSF51197">
    <property type="entry name" value="Clavaminate synthase-like"/>
    <property type="match status" value="1"/>
</dbReference>
<dbReference type="EMBL" id="PNBA02000005">
    <property type="protein sequence ID" value="KAG6423101.1"/>
    <property type="molecule type" value="Genomic_DNA"/>
</dbReference>
<evidence type="ECO:0000256" key="2">
    <source>
        <dbReference type="ARBA" id="ARBA00022723"/>
    </source>
</evidence>
<dbReference type="InterPro" id="IPR027443">
    <property type="entry name" value="IPNS-like_sf"/>
</dbReference>
<dbReference type="PANTHER" id="PTHR10209">
    <property type="entry name" value="OXIDOREDUCTASE, 2OG-FE II OXYGENASE FAMILY PROTEIN"/>
    <property type="match status" value="1"/>
</dbReference>
<proteinExistence type="inferred from homology"/>
<gene>
    <name evidence="8" type="ORF">SASPL_113485</name>
</gene>
<comment type="similarity">
    <text evidence="1 6">Belongs to the iron/ascorbate-dependent oxidoreductase family.</text>
</comment>
<name>A0A8X9A0B6_SALSN</name>
<dbReference type="Pfam" id="PF14226">
    <property type="entry name" value="DIOX_N"/>
    <property type="match status" value="1"/>
</dbReference>
<dbReference type="GO" id="GO:0016706">
    <property type="term" value="F:2-oxoglutarate-dependent dioxygenase activity"/>
    <property type="evidence" value="ECO:0007669"/>
    <property type="project" value="UniProtKB-ARBA"/>
</dbReference>
<dbReference type="AlphaFoldDB" id="A0A8X9A0B6"/>
<dbReference type="InterPro" id="IPR005123">
    <property type="entry name" value="Oxoglu/Fe-dep_dioxygenase_dom"/>
</dbReference>
<dbReference type="Gene3D" id="2.60.120.330">
    <property type="entry name" value="B-lactam Antibiotic, Isopenicillin N Synthase, Chain"/>
    <property type="match status" value="1"/>
</dbReference>
<dbReference type="GO" id="GO:0009805">
    <property type="term" value="P:coumarin biosynthetic process"/>
    <property type="evidence" value="ECO:0007669"/>
    <property type="project" value="UniProtKB-ARBA"/>
</dbReference>
<evidence type="ECO:0000256" key="6">
    <source>
        <dbReference type="RuleBase" id="RU003682"/>
    </source>
</evidence>
<keyword evidence="3" id="KW-0847">Vitamin C</keyword>
<keyword evidence="4 6" id="KW-0560">Oxidoreductase</keyword>
<dbReference type="InterPro" id="IPR026992">
    <property type="entry name" value="DIOX_N"/>
</dbReference>
<evidence type="ECO:0000256" key="3">
    <source>
        <dbReference type="ARBA" id="ARBA00022896"/>
    </source>
</evidence>
<dbReference type="GO" id="GO:0002238">
    <property type="term" value="P:response to molecule of fungal origin"/>
    <property type="evidence" value="ECO:0007669"/>
    <property type="project" value="UniProtKB-ARBA"/>
</dbReference>
<evidence type="ECO:0000256" key="5">
    <source>
        <dbReference type="ARBA" id="ARBA00023004"/>
    </source>
</evidence>
<evidence type="ECO:0000313" key="9">
    <source>
        <dbReference type="Proteomes" id="UP000298416"/>
    </source>
</evidence>
<evidence type="ECO:0000256" key="4">
    <source>
        <dbReference type="ARBA" id="ARBA00023002"/>
    </source>
</evidence>
<feature type="domain" description="Fe2OG dioxygenase" evidence="7">
    <location>
        <begin position="201"/>
        <end position="305"/>
    </location>
</feature>
<comment type="caution">
    <text evidence="8">The sequence shown here is derived from an EMBL/GenBank/DDBJ whole genome shotgun (WGS) entry which is preliminary data.</text>
</comment>
<dbReference type="PROSITE" id="PS51471">
    <property type="entry name" value="FE2OG_OXY"/>
    <property type="match status" value="1"/>
</dbReference>
<keyword evidence="5 6" id="KW-0408">Iron</keyword>
<reference evidence="8" key="1">
    <citation type="submission" date="2018-01" db="EMBL/GenBank/DDBJ databases">
        <authorList>
            <person name="Mao J.F."/>
        </authorList>
    </citation>
    <scope>NUCLEOTIDE SEQUENCE</scope>
    <source>
        <strain evidence="8">Huo1</strain>
        <tissue evidence="8">Leaf</tissue>
    </source>
</reference>
<evidence type="ECO:0000313" key="8">
    <source>
        <dbReference type="EMBL" id="KAG6423101.1"/>
    </source>
</evidence>
<organism evidence="8">
    <name type="scientific">Salvia splendens</name>
    <name type="common">Scarlet sage</name>
    <dbReference type="NCBI Taxonomy" id="180675"/>
    <lineage>
        <taxon>Eukaryota</taxon>
        <taxon>Viridiplantae</taxon>
        <taxon>Streptophyta</taxon>
        <taxon>Embryophyta</taxon>
        <taxon>Tracheophyta</taxon>
        <taxon>Spermatophyta</taxon>
        <taxon>Magnoliopsida</taxon>
        <taxon>eudicotyledons</taxon>
        <taxon>Gunneridae</taxon>
        <taxon>Pentapetalae</taxon>
        <taxon>asterids</taxon>
        <taxon>lamiids</taxon>
        <taxon>Lamiales</taxon>
        <taxon>Lamiaceae</taxon>
        <taxon>Nepetoideae</taxon>
        <taxon>Mentheae</taxon>
        <taxon>Salviinae</taxon>
        <taxon>Salvia</taxon>
        <taxon>Salvia subgen. Calosphace</taxon>
        <taxon>core Calosphace</taxon>
    </lineage>
</organism>
<keyword evidence="2 6" id="KW-0479">Metal-binding</keyword>
<dbReference type="Pfam" id="PF03171">
    <property type="entry name" value="2OG-FeII_Oxy"/>
    <property type="match status" value="1"/>
</dbReference>
<dbReference type="GO" id="GO:0031418">
    <property type="term" value="F:L-ascorbic acid binding"/>
    <property type="evidence" value="ECO:0007669"/>
    <property type="project" value="UniProtKB-KW"/>
</dbReference>
<dbReference type="InterPro" id="IPR044861">
    <property type="entry name" value="IPNS-like_FE2OG_OXY"/>
</dbReference>